<protein>
    <submittedName>
        <fullName evidence="1">G8236 protein</fullName>
    </submittedName>
</protein>
<proteinExistence type="predicted"/>
<dbReference type="EMBL" id="CAXHTA020000012">
    <property type="protein sequence ID" value="CAL5225421.1"/>
    <property type="molecule type" value="Genomic_DNA"/>
</dbReference>
<dbReference type="InterPro" id="IPR025893">
    <property type="entry name" value="Tocopherol_cyclase"/>
</dbReference>
<comment type="caution">
    <text evidence="1">The sequence shown here is derived from an EMBL/GenBank/DDBJ whole genome shotgun (WGS) entry which is preliminary data.</text>
</comment>
<organism evidence="1 2">
    <name type="scientific">Coccomyxa viridis</name>
    <dbReference type="NCBI Taxonomy" id="1274662"/>
    <lineage>
        <taxon>Eukaryota</taxon>
        <taxon>Viridiplantae</taxon>
        <taxon>Chlorophyta</taxon>
        <taxon>core chlorophytes</taxon>
        <taxon>Trebouxiophyceae</taxon>
        <taxon>Trebouxiophyceae incertae sedis</taxon>
        <taxon>Coccomyxaceae</taxon>
        <taxon>Coccomyxa</taxon>
    </lineage>
</organism>
<dbReference type="Pfam" id="PF14249">
    <property type="entry name" value="Tocopherol_cycl"/>
    <property type="match status" value="1"/>
</dbReference>
<sequence>MPCEIDLGEDGESFAFIYSIENPKGTSLRRGVGAQIMGPGDSYLLQYSRNIERFWATPYSLALGATFRARQESGLAPPPRQLVTKEAFSRDVKEGFQASSTWHQGHIIAEGAGASGDLPSTVQSADWAFRIDPQDGWGPRSGKQAATAGWLASLPVFEPHWQVLMAKGTATGSIDWGGKRYDFKDALAYAEKNWGAGFPKKWWWIVSSSFENEPDASLTAVGARRGILQLPGVEEDVGMIGIHWHGQFIEMVPWNGEVQWDVEPWGSWRVWARNEDYEGLVEATCDSPGTPLRAPTADRGLDVYCRDSFFGKVRVRVWRRDANGSRQPQAFIDLTSKQGAVEVGGGPWWSTWSAQAKMQEPLKSLVSLPVDVDWLASSLPSQLRPPGL</sequence>
<accession>A0ABP1FZV2</accession>
<dbReference type="Proteomes" id="UP001497392">
    <property type="component" value="Unassembled WGS sequence"/>
</dbReference>
<keyword evidence="2" id="KW-1185">Reference proteome</keyword>
<name>A0ABP1FZV2_9CHLO</name>
<gene>
    <name evidence="1" type="primary">g8236</name>
    <name evidence="1" type="ORF">VP750_LOCUS7080</name>
</gene>
<evidence type="ECO:0000313" key="2">
    <source>
        <dbReference type="Proteomes" id="UP001497392"/>
    </source>
</evidence>
<evidence type="ECO:0000313" key="1">
    <source>
        <dbReference type="EMBL" id="CAL5225421.1"/>
    </source>
</evidence>
<dbReference type="PANTHER" id="PTHR35309:SF4">
    <property type="entry name" value="TOCOPHEROL CYCLASE"/>
    <property type="match status" value="1"/>
</dbReference>
<reference evidence="1 2" key="1">
    <citation type="submission" date="2024-06" db="EMBL/GenBank/DDBJ databases">
        <authorList>
            <person name="Kraege A."/>
            <person name="Thomma B."/>
        </authorList>
    </citation>
    <scope>NUCLEOTIDE SEQUENCE [LARGE SCALE GENOMIC DNA]</scope>
</reference>
<dbReference type="PANTHER" id="PTHR35309">
    <property type="match status" value="1"/>
</dbReference>